<reference evidence="2 3" key="1">
    <citation type="submission" date="2014-11" db="EMBL/GenBank/DDBJ databases">
        <authorList>
            <person name="Zhu J."/>
            <person name="Qi W."/>
            <person name="Song R."/>
        </authorList>
    </citation>
    <scope>NUCLEOTIDE SEQUENCE [LARGE SCALE GENOMIC DNA]</scope>
</reference>
<dbReference type="AlphaFoldDB" id="A0A0G4EKH6"/>
<dbReference type="Proteomes" id="UP000041254">
    <property type="component" value="Unassembled WGS sequence"/>
</dbReference>
<dbReference type="VEuPathDB" id="CryptoDB:Vbra_20446"/>
<name>A0A0G4EKH6_VITBC</name>
<dbReference type="EMBL" id="CDMY01000252">
    <property type="protein sequence ID" value="CEL97033.1"/>
    <property type="molecule type" value="Genomic_DNA"/>
</dbReference>
<accession>A0A0G4EKH6</accession>
<evidence type="ECO:0000313" key="3">
    <source>
        <dbReference type="Proteomes" id="UP000041254"/>
    </source>
</evidence>
<evidence type="ECO:0000313" key="2">
    <source>
        <dbReference type="EMBL" id="CEL97033.1"/>
    </source>
</evidence>
<feature type="compositionally biased region" description="Basic and acidic residues" evidence="1">
    <location>
        <begin position="1"/>
        <end position="10"/>
    </location>
</feature>
<dbReference type="InParanoid" id="A0A0G4EKH6"/>
<organism evidence="2 3">
    <name type="scientific">Vitrella brassicaformis (strain CCMP3155)</name>
    <dbReference type="NCBI Taxonomy" id="1169540"/>
    <lineage>
        <taxon>Eukaryota</taxon>
        <taxon>Sar</taxon>
        <taxon>Alveolata</taxon>
        <taxon>Colpodellida</taxon>
        <taxon>Vitrellaceae</taxon>
        <taxon>Vitrella</taxon>
    </lineage>
</organism>
<keyword evidence="3" id="KW-1185">Reference proteome</keyword>
<feature type="region of interest" description="Disordered" evidence="1">
    <location>
        <begin position="1"/>
        <end position="23"/>
    </location>
</feature>
<proteinExistence type="predicted"/>
<feature type="region of interest" description="Disordered" evidence="1">
    <location>
        <begin position="57"/>
        <end position="82"/>
    </location>
</feature>
<gene>
    <name evidence="2" type="ORF">Vbra_20446</name>
</gene>
<protein>
    <submittedName>
        <fullName evidence="2">Uncharacterized protein</fullName>
    </submittedName>
</protein>
<sequence length="82" mass="8693">MKARKDEAERQRHHHMPAVGISTAVSPAQPVSVTIPSAAMAHTALPPLTTAVTAVVVSEPEREPSTRPSTFDGLEPQDTARA</sequence>
<evidence type="ECO:0000256" key="1">
    <source>
        <dbReference type="SAM" id="MobiDB-lite"/>
    </source>
</evidence>